<name>A0AA40EYU8_9PEZI</name>
<protein>
    <submittedName>
        <fullName evidence="1">Uncharacterized protein</fullName>
    </submittedName>
</protein>
<keyword evidence="2" id="KW-1185">Reference proteome</keyword>
<comment type="caution">
    <text evidence="1">The sequence shown here is derived from an EMBL/GenBank/DDBJ whole genome shotgun (WGS) entry which is preliminary data.</text>
</comment>
<proteinExistence type="predicted"/>
<organism evidence="1 2">
    <name type="scientific">Apiosordaria backusii</name>
    <dbReference type="NCBI Taxonomy" id="314023"/>
    <lineage>
        <taxon>Eukaryota</taxon>
        <taxon>Fungi</taxon>
        <taxon>Dikarya</taxon>
        <taxon>Ascomycota</taxon>
        <taxon>Pezizomycotina</taxon>
        <taxon>Sordariomycetes</taxon>
        <taxon>Sordariomycetidae</taxon>
        <taxon>Sordariales</taxon>
        <taxon>Lasiosphaeriaceae</taxon>
        <taxon>Apiosordaria</taxon>
    </lineage>
</organism>
<accession>A0AA40EYU8</accession>
<sequence>MSQFFSTTTKKFVKWLGFSREDLSPTWKAASDKFVKGGSAEEKLGTIQEVYIKSRNGNPVHKSAFNPEDKEDVISARIVGSKGTKTCHIYLDRTGTTKKGDKRC</sequence>
<dbReference type="Proteomes" id="UP001172159">
    <property type="component" value="Unassembled WGS sequence"/>
</dbReference>
<evidence type="ECO:0000313" key="2">
    <source>
        <dbReference type="Proteomes" id="UP001172159"/>
    </source>
</evidence>
<reference evidence="1" key="1">
    <citation type="submission" date="2023-06" db="EMBL/GenBank/DDBJ databases">
        <title>Genome-scale phylogeny and comparative genomics of the fungal order Sordariales.</title>
        <authorList>
            <consortium name="Lawrence Berkeley National Laboratory"/>
            <person name="Hensen N."/>
            <person name="Bonometti L."/>
            <person name="Westerberg I."/>
            <person name="Brannstrom I.O."/>
            <person name="Guillou S."/>
            <person name="Cros-Aarteil S."/>
            <person name="Calhoun S."/>
            <person name="Haridas S."/>
            <person name="Kuo A."/>
            <person name="Mondo S."/>
            <person name="Pangilinan J."/>
            <person name="Riley R."/>
            <person name="Labutti K."/>
            <person name="Andreopoulos B."/>
            <person name="Lipzen A."/>
            <person name="Chen C."/>
            <person name="Yanf M."/>
            <person name="Daum C."/>
            <person name="Ng V."/>
            <person name="Clum A."/>
            <person name="Steindorff A."/>
            <person name="Ohm R."/>
            <person name="Martin F."/>
            <person name="Silar P."/>
            <person name="Natvig D."/>
            <person name="Lalanne C."/>
            <person name="Gautier V."/>
            <person name="Ament-Velasquez S.L."/>
            <person name="Kruys A."/>
            <person name="Hutchinson M.I."/>
            <person name="Powell A.J."/>
            <person name="Barry K."/>
            <person name="Miller A.N."/>
            <person name="Grigoriev I.V."/>
            <person name="Debuchy R."/>
            <person name="Gladieux P."/>
            <person name="Thoren M.H."/>
            <person name="Johannesson H."/>
        </authorList>
    </citation>
    <scope>NUCLEOTIDE SEQUENCE</scope>
    <source>
        <strain evidence="1">CBS 540.89</strain>
    </source>
</reference>
<dbReference type="EMBL" id="JAUKTV010000001">
    <property type="protein sequence ID" value="KAK0748073.1"/>
    <property type="molecule type" value="Genomic_DNA"/>
</dbReference>
<gene>
    <name evidence="1" type="ORF">B0T21DRAFT_343773</name>
</gene>
<evidence type="ECO:0000313" key="1">
    <source>
        <dbReference type="EMBL" id="KAK0748073.1"/>
    </source>
</evidence>
<dbReference type="AlphaFoldDB" id="A0AA40EYU8"/>